<gene>
    <name evidence="6" type="ORF">Cabys_1747</name>
</gene>
<dbReference type="OrthoDB" id="9777457at2"/>
<dbReference type="GO" id="GO:0008239">
    <property type="term" value="F:dipeptidyl-peptidase activity"/>
    <property type="evidence" value="ECO:0007669"/>
    <property type="project" value="TreeGrafter"/>
</dbReference>
<dbReference type="Gene3D" id="2.140.10.30">
    <property type="entry name" value="Dipeptidylpeptidase IV, N-terminal domain"/>
    <property type="match status" value="1"/>
</dbReference>
<dbReference type="FunFam" id="3.40.50.1820:FF:000003">
    <property type="entry name" value="Dipeptidyl peptidase 4"/>
    <property type="match status" value="1"/>
</dbReference>
<dbReference type="Proteomes" id="UP000183868">
    <property type="component" value="Chromosome"/>
</dbReference>
<feature type="domain" description="Dipeptidylpeptidase IV N-terminal" evidence="5">
    <location>
        <begin position="122"/>
        <end position="464"/>
    </location>
</feature>
<organism evidence="6 7">
    <name type="scientific">Caldithrix abyssi DSM 13497</name>
    <dbReference type="NCBI Taxonomy" id="880073"/>
    <lineage>
        <taxon>Bacteria</taxon>
        <taxon>Pseudomonadati</taxon>
        <taxon>Calditrichota</taxon>
        <taxon>Calditrichia</taxon>
        <taxon>Calditrichales</taxon>
        <taxon>Calditrichaceae</taxon>
        <taxon>Caldithrix</taxon>
    </lineage>
</organism>
<dbReference type="SUPFAM" id="SSF53474">
    <property type="entry name" value="alpha/beta-Hydrolases"/>
    <property type="match status" value="1"/>
</dbReference>
<evidence type="ECO:0000313" key="7">
    <source>
        <dbReference type="Proteomes" id="UP000183868"/>
    </source>
</evidence>
<dbReference type="InterPro" id="IPR050278">
    <property type="entry name" value="Serine_Prot_S9B/DPPIV"/>
</dbReference>
<dbReference type="KEGG" id="caby:Cabys_1747"/>
<dbReference type="Gene3D" id="3.40.50.1820">
    <property type="entry name" value="alpha/beta hydrolase"/>
    <property type="match status" value="1"/>
</dbReference>
<evidence type="ECO:0000256" key="1">
    <source>
        <dbReference type="ARBA" id="ARBA00022670"/>
    </source>
</evidence>
<dbReference type="InterPro" id="IPR001375">
    <property type="entry name" value="Peptidase_S9_cat"/>
</dbReference>
<dbReference type="SUPFAM" id="SSF82171">
    <property type="entry name" value="DPP6 N-terminal domain-like"/>
    <property type="match status" value="1"/>
</dbReference>
<reference evidence="6 7" key="1">
    <citation type="submission" date="2016-11" db="EMBL/GenBank/DDBJ databases">
        <title>Genomic analysis of Caldithrix abyssi and proposal of a novel bacterial phylum Caldithrichaeota.</title>
        <authorList>
            <person name="Kublanov I."/>
            <person name="Sigalova O."/>
            <person name="Gavrilov S."/>
            <person name="Lebedinsky A."/>
            <person name="Ivanova N."/>
            <person name="Daum C."/>
            <person name="Reddy T."/>
            <person name="Klenk H.P."/>
            <person name="Goker M."/>
            <person name="Reva O."/>
            <person name="Miroshnichenko M."/>
            <person name="Kyprides N."/>
            <person name="Woyke T."/>
            <person name="Gelfand M."/>
        </authorList>
    </citation>
    <scope>NUCLEOTIDE SEQUENCE [LARGE SCALE GENOMIC DNA]</scope>
    <source>
        <strain evidence="6 7">LF13</strain>
    </source>
</reference>
<feature type="domain" description="Peptidase S9 prolyl oligopeptidase catalytic" evidence="4">
    <location>
        <begin position="552"/>
        <end position="745"/>
    </location>
</feature>
<dbReference type="InterPro" id="IPR002471">
    <property type="entry name" value="Pept_S9_AS"/>
</dbReference>
<dbReference type="Pfam" id="PF00326">
    <property type="entry name" value="Peptidase_S9"/>
    <property type="match status" value="1"/>
</dbReference>
<proteinExistence type="predicted"/>
<dbReference type="AlphaFoldDB" id="A0A1J1C9B0"/>
<name>A0A1J1C9B0_CALAY</name>
<dbReference type="GO" id="GO:0006508">
    <property type="term" value="P:proteolysis"/>
    <property type="evidence" value="ECO:0007669"/>
    <property type="project" value="UniProtKB-KW"/>
</dbReference>
<dbReference type="GO" id="GO:0004252">
    <property type="term" value="F:serine-type endopeptidase activity"/>
    <property type="evidence" value="ECO:0007669"/>
    <property type="project" value="InterPro"/>
</dbReference>
<evidence type="ECO:0000313" key="6">
    <source>
        <dbReference type="EMBL" id="APF18496.1"/>
    </source>
</evidence>
<evidence type="ECO:0000256" key="2">
    <source>
        <dbReference type="ARBA" id="ARBA00022801"/>
    </source>
</evidence>
<keyword evidence="3" id="KW-0325">Glycoprotein</keyword>
<evidence type="ECO:0000259" key="4">
    <source>
        <dbReference type="Pfam" id="PF00326"/>
    </source>
</evidence>
<evidence type="ECO:0000259" key="5">
    <source>
        <dbReference type="Pfam" id="PF00930"/>
    </source>
</evidence>
<dbReference type="Pfam" id="PF00930">
    <property type="entry name" value="DPPIV_N"/>
    <property type="match status" value="1"/>
</dbReference>
<protein>
    <submittedName>
        <fullName evidence="6">Dipeptidyl-peptidase-4</fullName>
    </submittedName>
</protein>
<dbReference type="EMBL" id="CP018099">
    <property type="protein sequence ID" value="APF18496.1"/>
    <property type="molecule type" value="Genomic_DNA"/>
</dbReference>
<dbReference type="InterPro" id="IPR002469">
    <property type="entry name" value="Peptidase_S9B_N"/>
</dbReference>
<dbReference type="PANTHER" id="PTHR11731">
    <property type="entry name" value="PROTEASE FAMILY S9B,C DIPEPTIDYL-PEPTIDASE IV-RELATED"/>
    <property type="match status" value="1"/>
</dbReference>
<dbReference type="PANTHER" id="PTHR11731:SF193">
    <property type="entry name" value="DIPEPTIDYL PEPTIDASE 9"/>
    <property type="match status" value="1"/>
</dbReference>
<keyword evidence="1" id="KW-0645">Protease</keyword>
<dbReference type="PROSITE" id="PS00708">
    <property type="entry name" value="PRO_ENDOPEP_SER"/>
    <property type="match status" value="1"/>
</dbReference>
<sequence>MFDLFAIFSKIKFRSLKNEVIVMKLIFKALVLLSFFSLQLLHAQQKALTVEDIFKSRQYALKSLSGVHWLPDSRALLFTQKEENRIVKHEVETGEESVWLELEDIVDPHTGKALKLFSYRLSKDGQKILFKTDAKRVWRRYDEARFLVYDLRKKQIKAVFNDSTRVRHAKLSPDGQWVGFVFENNIYVQNLKDNTIRQITHDGSQVILNGKFDWVYEEEFGQSDGWRWAPDSRKIAFWRIDQSNEPTFSWTEFDGKYGSVRTIHYPKAGDANAIVKIGVYHLENEKTVWMDLGQETDIYIPRILWTSDPQTLAIQRLNRLQNHLELLLADVADGRTKVVLTDEDSCWVDVRNDLQFLKTRKQFIWTSERDGYRHIYLYDLNGRLIKQLTSGPWEVTRVLGVDEQKGSVYFTANKGNTIENHIFSIDLDGSNMKQLDNESGTHRALFSPDWKYFIDTYSSAHQPPVQVLKTADGKAVRALLENKLDIFEDVQLAFPEFLTFETSDGVSLNARIIKPVDFDPQKKYPVLIYGYGGPGSQLVRNAWGRNILWYTLLTQKGYIIFTVDNRGTGGRGKAFKNLAYGDIGKYALKDHIEAAKYLAKLPYVDESRIGIWGWSGGGYLTLMCMTKGAEYFKAGIAVAPVADFRLYDTIWTERYMGLPQTNQAGYDSTSVLTYVDRYKGGLLIVHGASDDNVHMQNTMQVIKQLQLQGKQFRLMIYPGLNHSLQGAGAHYHLYKMMTDFIVENL</sequence>
<accession>A0A1J1C9B0</accession>
<dbReference type="InterPro" id="IPR029058">
    <property type="entry name" value="AB_hydrolase_fold"/>
</dbReference>
<keyword evidence="2" id="KW-0378">Hydrolase</keyword>
<evidence type="ECO:0000256" key="3">
    <source>
        <dbReference type="ARBA" id="ARBA00023180"/>
    </source>
</evidence>